<feature type="signal peptide" evidence="1">
    <location>
        <begin position="1"/>
        <end position="20"/>
    </location>
</feature>
<evidence type="ECO:0000313" key="2">
    <source>
        <dbReference type="Proteomes" id="UP000035642"/>
    </source>
</evidence>
<protein>
    <submittedName>
        <fullName evidence="3">Secreted protein</fullName>
    </submittedName>
</protein>
<sequence>MLIFFSFLFKFLFCWKTTPAFFKYKAFSKKYCLPSFQTIGASPSFRSLRAGSNVYRAANTFGENVHWSTTKPGPEEGCSIST</sequence>
<evidence type="ECO:0000256" key="1">
    <source>
        <dbReference type="SAM" id="SignalP"/>
    </source>
</evidence>
<feature type="chain" id="PRO_5005326452" evidence="1">
    <location>
        <begin position="21"/>
        <end position="82"/>
    </location>
</feature>
<dbReference type="WBParaSite" id="ACAC_0000176601-mRNA-1">
    <property type="protein sequence ID" value="ACAC_0000176601-mRNA-1"/>
    <property type="gene ID" value="ACAC_0000176601"/>
</dbReference>
<dbReference type="Proteomes" id="UP000035642">
    <property type="component" value="Unassembled WGS sequence"/>
</dbReference>
<proteinExistence type="predicted"/>
<keyword evidence="2" id="KW-1185">Reference proteome</keyword>
<reference evidence="2" key="1">
    <citation type="submission" date="2012-09" db="EMBL/GenBank/DDBJ databases">
        <authorList>
            <person name="Martin A.A."/>
        </authorList>
    </citation>
    <scope>NUCLEOTIDE SEQUENCE</scope>
</reference>
<evidence type="ECO:0000313" key="3">
    <source>
        <dbReference type="WBParaSite" id="ACAC_0000176601-mRNA-1"/>
    </source>
</evidence>
<organism evidence="2 3">
    <name type="scientific">Angiostrongylus cantonensis</name>
    <name type="common">Rat lungworm</name>
    <dbReference type="NCBI Taxonomy" id="6313"/>
    <lineage>
        <taxon>Eukaryota</taxon>
        <taxon>Metazoa</taxon>
        <taxon>Ecdysozoa</taxon>
        <taxon>Nematoda</taxon>
        <taxon>Chromadorea</taxon>
        <taxon>Rhabditida</taxon>
        <taxon>Rhabditina</taxon>
        <taxon>Rhabditomorpha</taxon>
        <taxon>Strongyloidea</taxon>
        <taxon>Metastrongylidae</taxon>
        <taxon>Angiostrongylus</taxon>
    </lineage>
</organism>
<dbReference type="AlphaFoldDB" id="A0A0K0CWF3"/>
<keyword evidence="1" id="KW-0732">Signal</keyword>
<reference evidence="3" key="2">
    <citation type="submission" date="2017-02" db="UniProtKB">
        <authorList>
            <consortium name="WormBaseParasite"/>
        </authorList>
    </citation>
    <scope>IDENTIFICATION</scope>
</reference>
<accession>A0A0K0CWF3</accession>
<name>A0A0K0CWF3_ANGCA</name>